<sequence length="172" mass="19159">MERYCLVERNILQETIIVQDNNTGHFSCSLNMAFGGCFCGKIRIECSGQPITSALCHCFDCRKLTGTLYTYSFIFNSADLKITGSPKEVAKTSDSGNHIKNYFCSDCGTPLYGHRIESGVPDKITIVRAGIFDDLEMLNQHKPKAEIYINGRVSWNCPLEGVDQFAGMLPLQ</sequence>
<dbReference type="AlphaFoldDB" id="A0A5N5WUB0"/>
<evidence type="ECO:0000259" key="5">
    <source>
        <dbReference type="PROSITE" id="PS51891"/>
    </source>
</evidence>
<feature type="domain" description="CENP-V/GFA" evidence="5">
    <location>
        <begin position="33"/>
        <end position="156"/>
    </location>
</feature>
<evidence type="ECO:0000256" key="1">
    <source>
        <dbReference type="ARBA" id="ARBA00005495"/>
    </source>
</evidence>
<dbReference type="PANTHER" id="PTHR33337:SF30">
    <property type="entry name" value="DUF636 DOMAIN PROTEIN (AFU_ORTHOLOGUE AFUA_1G03180)"/>
    <property type="match status" value="1"/>
</dbReference>
<keyword evidence="3" id="KW-0862">Zinc</keyword>
<dbReference type="InterPro" id="IPR011057">
    <property type="entry name" value="Mss4-like_sf"/>
</dbReference>
<protein>
    <submittedName>
        <fullName evidence="6">Mss4-like protein</fullName>
    </submittedName>
</protein>
<accession>A0A5N5WUB0</accession>
<evidence type="ECO:0000313" key="6">
    <source>
        <dbReference type="EMBL" id="KAB8072113.1"/>
    </source>
</evidence>
<dbReference type="Proteomes" id="UP000326565">
    <property type="component" value="Unassembled WGS sequence"/>
</dbReference>
<reference evidence="6 7" key="1">
    <citation type="submission" date="2019-04" db="EMBL/GenBank/DDBJ databases">
        <title>Friends and foes A comparative genomics study of 23 Aspergillus species from section Flavi.</title>
        <authorList>
            <consortium name="DOE Joint Genome Institute"/>
            <person name="Kjaerbolling I."/>
            <person name="Vesth T."/>
            <person name="Frisvad J.C."/>
            <person name="Nybo J.L."/>
            <person name="Theobald S."/>
            <person name="Kildgaard S."/>
            <person name="Isbrandt T."/>
            <person name="Kuo A."/>
            <person name="Sato A."/>
            <person name="Lyhne E.K."/>
            <person name="Kogle M.E."/>
            <person name="Wiebenga A."/>
            <person name="Kun R.S."/>
            <person name="Lubbers R.J."/>
            <person name="Makela M.R."/>
            <person name="Barry K."/>
            <person name="Chovatia M."/>
            <person name="Clum A."/>
            <person name="Daum C."/>
            <person name="Haridas S."/>
            <person name="He G."/>
            <person name="LaButti K."/>
            <person name="Lipzen A."/>
            <person name="Mondo S."/>
            <person name="Riley R."/>
            <person name="Salamov A."/>
            <person name="Simmons B.A."/>
            <person name="Magnuson J.K."/>
            <person name="Henrissat B."/>
            <person name="Mortensen U.H."/>
            <person name="Larsen T.O."/>
            <person name="Devries R.P."/>
            <person name="Grigoriev I.V."/>
            <person name="Machida M."/>
            <person name="Baker S.E."/>
            <person name="Andersen M.R."/>
        </authorList>
    </citation>
    <scope>NUCLEOTIDE SEQUENCE [LARGE SCALE GENOMIC DNA]</scope>
    <source>
        <strain evidence="6 7">CBS 151.66</strain>
    </source>
</reference>
<comment type="similarity">
    <text evidence="1">Belongs to the Gfa family.</text>
</comment>
<dbReference type="PANTHER" id="PTHR33337">
    <property type="entry name" value="GFA DOMAIN-CONTAINING PROTEIN"/>
    <property type="match status" value="1"/>
</dbReference>
<dbReference type="InterPro" id="IPR006913">
    <property type="entry name" value="CENP-V/GFA"/>
</dbReference>
<evidence type="ECO:0000256" key="3">
    <source>
        <dbReference type="ARBA" id="ARBA00022833"/>
    </source>
</evidence>
<keyword evidence="4" id="KW-0456">Lyase</keyword>
<gene>
    <name evidence="6" type="ORF">BDV29DRAFT_178077</name>
</gene>
<evidence type="ECO:0000256" key="4">
    <source>
        <dbReference type="ARBA" id="ARBA00023239"/>
    </source>
</evidence>
<dbReference type="Gene3D" id="3.90.1590.10">
    <property type="entry name" value="glutathione-dependent formaldehyde- activating enzyme (gfa)"/>
    <property type="match status" value="1"/>
</dbReference>
<dbReference type="OrthoDB" id="406544at2759"/>
<dbReference type="GO" id="GO:0016846">
    <property type="term" value="F:carbon-sulfur lyase activity"/>
    <property type="evidence" value="ECO:0007669"/>
    <property type="project" value="InterPro"/>
</dbReference>
<proteinExistence type="inferred from homology"/>
<dbReference type="GO" id="GO:0046872">
    <property type="term" value="F:metal ion binding"/>
    <property type="evidence" value="ECO:0007669"/>
    <property type="project" value="UniProtKB-KW"/>
</dbReference>
<organism evidence="6 7">
    <name type="scientific">Aspergillus leporis</name>
    <dbReference type="NCBI Taxonomy" id="41062"/>
    <lineage>
        <taxon>Eukaryota</taxon>
        <taxon>Fungi</taxon>
        <taxon>Dikarya</taxon>
        <taxon>Ascomycota</taxon>
        <taxon>Pezizomycotina</taxon>
        <taxon>Eurotiomycetes</taxon>
        <taxon>Eurotiomycetidae</taxon>
        <taxon>Eurotiales</taxon>
        <taxon>Aspergillaceae</taxon>
        <taxon>Aspergillus</taxon>
        <taxon>Aspergillus subgen. Circumdati</taxon>
    </lineage>
</organism>
<dbReference type="PROSITE" id="PS51891">
    <property type="entry name" value="CENP_V_GFA"/>
    <property type="match status" value="1"/>
</dbReference>
<name>A0A5N5WUB0_9EURO</name>
<keyword evidence="7" id="KW-1185">Reference proteome</keyword>
<dbReference type="SUPFAM" id="SSF51316">
    <property type="entry name" value="Mss4-like"/>
    <property type="match status" value="1"/>
</dbReference>
<evidence type="ECO:0000256" key="2">
    <source>
        <dbReference type="ARBA" id="ARBA00022723"/>
    </source>
</evidence>
<dbReference type="EMBL" id="ML732255">
    <property type="protein sequence ID" value="KAB8072113.1"/>
    <property type="molecule type" value="Genomic_DNA"/>
</dbReference>
<evidence type="ECO:0000313" key="7">
    <source>
        <dbReference type="Proteomes" id="UP000326565"/>
    </source>
</evidence>
<dbReference type="Pfam" id="PF04828">
    <property type="entry name" value="GFA"/>
    <property type="match status" value="1"/>
</dbReference>
<keyword evidence="2" id="KW-0479">Metal-binding</keyword>